<dbReference type="Proteomes" id="UP000035963">
    <property type="component" value="Unassembled WGS sequence"/>
</dbReference>
<gene>
    <name evidence="9" type="ORF">EOS_11830</name>
</gene>
<evidence type="ECO:0000256" key="8">
    <source>
        <dbReference type="SAM" id="Phobius"/>
    </source>
</evidence>
<evidence type="ECO:0000256" key="1">
    <source>
        <dbReference type="ARBA" id="ARBA00004651"/>
    </source>
</evidence>
<evidence type="ECO:0000313" key="10">
    <source>
        <dbReference type="Proteomes" id="UP000035963"/>
    </source>
</evidence>
<proteinExistence type="inferred from homology"/>
<keyword evidence="6 8" id="KW-1133">Transmembrane helix</keyword>
<feature type="transmembrane region" description="Helical" evidence="8">
    <location>
        <begin position="308"/>
        <end position="329"/>
    </location>
</feature>
<comment type="similarity">
    <text evidence="2">Belongs to the tellurite-resistance/dicarboxylate transporter (TDT) family.</text>
</comment>
<feature type="transmembrane region" description="Helical" evidence="8">
    <location>
        <begin position="128"/>
        <end position="150"/>
    </location>
</feature>
<dbReference type="InterPro" id="IPR038665">
    <property type="entry name" value="Voltage-dep_anion_channel_sf"/>
</dbReference>
<dbReference type="CDD" id="cd09318">
    <property type="entry name" value="TDT_SSU1"/>
    <property type="match status" value="1"/>
</dbReference>
<dbReference type="RefSeq" id="WP_047846821.1">
    <property type="nucleotide sequence ID" value="NZ_AEJF01000078.1"/>
</dbReference>
<dbReference type="InterPro" id="IPR004695">
    <property type="entry name" value="SLAC1/Mae1/Ssu1/TehA"/>
</dbReference>
<feature type="transmembrane region" description="Helical" evidence="8">
    <location>
        <begin position="96"/>
        <end position="116"/>
    </location>
</feature>
<reference evidence="9 10" key="1">
    <citation type="journal article" date="2015" name="Genome Announc.">
        <title>Draft Genome Sequence of Burkholderia sp. Strain PML1(12), an Ectomycorrhizosphere-Inhabiting Bacterium with Effective Mineral-Weathering Ability.</title>
        <authorList>
            <person name="Uroz S."/>
            <person name="Oger P."/>
        </authorList>
    </citation>
    <scope>NUCLEOTIDE SEQUENCE [LARGE SCALE GENOMIC DNA]</scope>
    <source>
        <strain evidence="10">PML1(12)</strain>
    </source>
</reference>
<keyword evidence="7 8" id="KW-0472">Membrane</keyword>
<accession>A0A0J1CZW6</accession>
<evidence type="ECO:0000313" key="9">
    <source>
        <dbReference type="EMBL" id="KLU26060.1"/>
    </source>
</evidence>
<dbReference type="Pfam" id="PF03595">
    <property type="entry name" value="SLAC1"/>
    <property type="match status" value="1"/>
</dbReference>
<organism evidence="9 10">
    <name type="scientific">Caballeronia mineralivorans PML1(12)</name>
    <dbReference type="NCBI Taxonomy" id="908627"/>
    <lineage>
        <taxon>Bacteria</taxon>
        <taxon>Pseudomonadati</taxon>
        <taxon>Pseudomonadota</taxon>
        <taxon>Betaproteobacteria</taxon>
        <taxon>Burkholderiales</taxon>
        <taxon>Burkholderiaceae</taxon>
        <taxon>Caballeronia</taxon>
    </lineage>
</organism>
<sequence length="378" mass="40644">MSSQIHAREATSSQHFADKIRQFTPNWFAVTMGNGIVSLVLTALPQSFPGQHGLAVSLWYVDIVLYTVFAAMFAARWIFYPETIKPLLHHPLQSMFLGTLPMGLAPIINGIVLFAGPHFGAGAYSLAYGLWCIDALLAVVVAVGVPYLMFTEQSHAFERVTAVLLLPIVAPEVAASSAAALAPHLATQTAQLVVGAGYLLWAISVPLAFSVLTVVFFRLVIHKLPHRDLGPSSWLTLGPIGTGALGLLTLGQAAPAAFAGTTLASVAAIARDFGLIGALILWGAGLWWLAVALLFTLRYRREGLPFNLGWWGFTFPLGVYTAATLSLYRVTGFEAFAVAGMLFAVLLGGFWSVVLTRTLREVARGHLFYAPCLATARY</sequence>
<dbReference type="GO" id="GO:0005886">
    <property type="term" value="C:plasma membrane"/>
    <property type="evidence" value="ECO:0007669"/>
    <property type="project" value="UniProtKB-SubCell"/>
</dbReference>
<dbReference type="AlphaFoldDB" id="A0A0J1CZW6"/>
<evidence type="ECO:0000256" key="3">
    <source>
        <dbReference type="ARBA" id="ARBA00022448"/>
    </source>
</evidence>
<comment type="subcellular location">
    <subcellularLocation>
        <location evidence="1">Cell membrane</location>
        <topology evidence="1">Multi-pass membrane protein</topology>
    </subcellularLocation>
</comment>
<feature type="transmembrane region" description="Helical" evidence="8">
    <location>
        <begin position="335"/>
        <end position="355"/>
    </location>
</feature>
<keyword evidence="5 8" id="KW-0812">Transmembrane</keyword>
<dbReference type="Gene3D" id="1.50.10.150">
    <property type="entry name" value="Voltage-dependent anion channel"/>
    <property type="match status" value="1"/>
</dbReference>
<dbReference type="PANTHER" id="PTHR31686:SF1">
    <property type="entry name" value="SULFITE EFFLUX PUMP SSU1"/>
    <property type="match status" value="1"/>
</dbReference>
<dbReference type="EMBL" id="AEJF01000078">
    <property type="protein sequence ID" value="KLU26060.1"/>
    <property type="molecule type" value="Genomic_DNA"/>
</dbReference>
<feature type="transmembrane region" description="Helical" evidence="8">
    <location>
        <begin position="273"/>
        <end position="296"/>
    </location>
</feature>
<feature type="transmembrane region" description="Helical" evidence="8">
    <location>
        <begin position="54"/>
        <end position="75"/>
    </location>
</feature>
<dbReference type="OrthoDB" id="958273at2"/>
<evidence type="ECO:0000256" key="6">
    <source>
        <dbReference type="ARBA" id="ARBA00022989"/>
    </source>
</evidence>
<dbReference type="PANTHER" id="PTHR31686">
    <property type="match status" value="1"/>
</dbReference>
<name>A0A0J1CZW6_9BURK</name>
<dbReference type="GO" id="GO:0000319">
    <property type="term" value="F:sulfite transmembrane transporter activity"/>
    <property type="evidence" value="ECO:0007669"/>
    <property type="project" value="TreeGrafter"/>
</dbReference>
<keyword evidence="4" id="KW-1003">Cell membrane</keyword>
<evidence type="ECO:0000256" key="7">
    <source>
        <dbReference type="ARBA" id="ARBA00023136"/>
    </source>
</evidence>
<feature type="transmembrane region" description="Helical" evidence="8">
    <location>
        <begin position="198"/>
        <end position="221"/>
    </location>
</feature>
<feature type="transmembrane region" description="Helical" evidence="8">
    <location>
        <begin position="233"/>
        <end position="253"/>
    </location>
</feature>
<evidence type="ECO:0000256" key="5">
    <source>
        <dbReference type="ARBA" id="ARBA00022692"/>
    </source>
</evidence>
<feature type="transmembrane region" description="Helical" evidence="8">
    <location>
        <begin position="162"/>
        <end position="186"/>
    </location>
</feature>
<keyword evidence="10" id="KW-1185">Reference proteome</keyword>
<dbReference type="PATRIC" id="fig|908627.4.peg.2624"/>
<feature type="transmembrane region" description="Helical" evidence="8">
    <location>
        <begin position="27"/>
        <end position="48"/>
    </location>
</feature>
<dbReference type="InterPro" id="IPR051629">
    <property type="entry name" value="Sulfite_efflux_TDT"/>
</dbReference>
<evidence type="ECO:0000256" key="2">
    <source>
        <dbReference type="ARBA" id="ARBA00008566"/>
    </source>
</evidence>
<protein>
    <submittedName>
        <fullName evidence="9">C4-dicarboxylate ABC transporter</fullName>
    </submittedName>
</protein>
<evidence type="ECO:0000256" key="4">
    <source>
        <dbReference type="ARBA" id="ARBA00022475"/>
    </source>
</evidence>
<keyword evidence="3" id="KW-0813">Transport</keyword>
<comment type="caution">
    <text evidence="9">The sequence shown here is derived from an EMBL/GenBank/DDBJ whole genome shotgun (WGS) entry which is preliminary data.</text>
</comment>